<feature type="non-terminal residue" evidence="1">
    <location>
        <position position="1"/>
    </location>
</feature>
<dbReference type="AlphaFoldDB" id="W6XRU1"/>
<dbReference type="Proteomes" id="UP000053841">
    <property type="component" value="Unassembled WGS sequence"/>
</dbReference>
<evidence type="ECO:0000313" key="2">
    <source>
        <dbReference type="Proteomes" id="UP000053841"/>
    </source>
</evidence>
<dbReference type="RefSeq" id="XP_007715534.1">
    <property type="nucleotide sequence ID" value="XM_007717344.1"/>
</dbReference>
<keyword evidence="2" id="KW-1185">Reference proteome</keyword>
<evidence type="ECO:0000313" key="1">
    <source>
        <dbReference type="EMBL" id="EUC30162.1"/>
    </source>
</evidence>
<reference evidence="1 2" key="1">
    <citation type="journal article" date="2013" name="PLoS Genet.">
        <title>Comparative genome structure, secondary metabolite, and effector coding capacity across Cochliobolus pathogens.</title>
        <authorList>
            <person name="Condon B.J."/>
            <person name="Leng Y."/>
            <person name="Wu D."/>
            <person name="Bushley K.E."/>
            <person name="Ohm R.A."/>
            <person name="Otillar R."/>
            <person name="Martin J."/>
            <person name="Schackwitz W."/>
            <person name="Grimwood J."/>
            <person name="MohdZainudin N."/>
            <person name="Xue C."/>
            <person name="Wang R."/>
            <person name="Manning V.A."/>
            <person name="Dhillon B."/>
            <person name="Tu Z.J."/>
            <person name="Steffenson B.J."/>
            <person name="Salamov A."/>
            <person name="Sun H."/>
            <person name="Lowry S."/>
            <person name="LaButti K."/>
            <person name="Han J."/>
            <person name="Copeland A."/>
            <person name="Lindquist E."/>
            <person name="Barry K."/>
            <person name="Schmutz J."/>
            <person name="Baker S.E."/>
            <person name="Ciuffetti L.M."/>
            <person name="Grigoriev I.V."/>
            <person name="Zhong S."/>
            <person name="Turgeon B.G."/>
        </authorList>
    </citation>
    <scope>NUCLEOTIDE SEQUENCE [LARGE SCALE GENOMIC DNA]</scope>
    <source>
        <strain evidence="1 2">26-R-13</strain>
    </source>
</reference>
<dbReference type="GeneID" id="19143043"/>
<dbReference type="HOGENOM" id="CLU_2873717_0_0_1"/>
<proteinExistence type="predicted"/>
<accession>W6XRU1</accession>
<dbReference type="EMBL" id="KI964712">
    <property type="protein sequence ID" value="EUC30162.1"/>
    <property type="molecule type" value="Genomic_DNA"/>
</dbReference>
<protein>
    <submittedName>
        <fullName evidence="1">Uncharacterized protein</fullName>
    </submittedName>
</protein>
<sequence length="78" mass="8801">CYLLESVGCYKGWENLTTITTTRVLFIQQAEKTLLPRLPSACRLARSAASWSSLSLNWLSEILSWRLNSSASFRFGLS</sequence>
<gene>
    <name evidence="1" type="ORF">COCCADRAFT_104580</name>
</gene>
<dbReference type="KEGG" id="bze:COCCADRAFT_104580"/>
<name>W6XRU1_COCC2</name>
<organism evidence="1 2">
    <name type="scientific">Cochliobolus carbonum (strain 26-R-13)</name>
    <name type="common">Maize leaf spot fungus</name>
    <name type="synonym">Bipolaris zeicola</name>
    <dbReference type="NCBI Taxonomy" id="930089"/>
    <lineage>
        <taxon>Eukaryota</taxon>
        <taxon>Fungi</taxon>
        <taxon>Dikarya</taxon>
        <taxon>Ascomycota</taxon>
        <taxon>Pezizomycotina</taxon>
        <taxon>Dothideomycetes</taxon>
        <taxon>Pleosporomycetidae</taxon>
        <taxon>Pleosporales</taxon>
        <taxon>Pleosporineae</taxon>
        <taxon>Pleosporaceae</taxon>
        <taxon>Bipolaris</taxon>
    </lineage>
</organism>